<dbReference type="HOGENOM" id="CLU_1288077_0_0_0"/>
<keyword evidence="3" id="KW-1185">Reference proteome</keyword>
<dbReference type="RefSeq" id="WP_013628691.1">
    <property type="nucleotide sequence ID" value="NC_015174.1"/>
</dbReference>
<protein>
    <submittedName>
        <fullName evidence="2">Uncharacterized protein</fullName>
    </submittedName>
</protein>
<name>F0SMW3_RUBBR</name>
<gene>
    <name evidence="2" type="ordered locus">Plabr_2365</name>
</gene>
<evidence type="ECO:0000256" key="1">
    <source>
        <dbReference type="SAM" id="MobiDB-lite"/>
    </source>
</evidence>
<organism evidence="2 3">
    <name type="scientific">Rubinisphaera brasiliensis (strain ATCC 49424 / DSM 5305 / JCM 21570 / IAM 15109 / NBRC 103401 / IFAM 1448)</name>
    <name type="common">Planctomyces brasiliensis</name>
    <dbReference type="NCBI Taxonomy" id="756272"/>
    <lineage>
        <taxon>Bacteria</taxon>
        <taxon>Pseudomonadati</taxon>
        <taxon>Planctomycetota</taxon>
        <taxon>Planctomycetia</taxon>
        <taxon>Planctomycetales</taxon>
        <taxon>Planctomycetaceae</taxon>
        <taxon>Rubinisphaera</taxon>
    </lineage>
</organism>
<dbReference type="EMBL" id="CP002546">
    <property type="protein sequence ID" value="ADY59967.1"/>
    <property type="molecule type" value="Genomic_DNA"/>
</dbReference>
<reference evidence="3" key="1">
    <citation type="submission" date="2011-02" db="EMBL/GenBank/DDBJ databases">
        <title>The complete genome of Planctomyces brasiliensis DSM 5305.</title>
        <authorList>
            <person name="Lucas S."/>
            <person name="Copeland A."/>
            <person name="Lapidus A."/>
            <person name="Bruce D."/>
            <person name="Goodwin L."/>
            <person name="Pitluck S."/>
            <person name="Kyrpides N."/>
            <person name="Mavromatis K."/>
            <person name="Pagani I."/>
            <person name="Ivanova N."/>
            <person name="Ovchinnikova G."/>
            <person name="Lu M."/>
            <person name="Detter J.C."/>
            <person name="Han C."/>
            <person name="Land M."/>
            <person name="Hauser L."/>
            <person name="Markowitz V."/>
            <person name="Cheng J.-F."/>
            <person name="Hugenholtz P."/>
            <person name="Woyke T."/>
            <person name="Wu D."/>
            <person name="Tindall B."/>
            <person name="Pomrenke H.G."/>
            <person name="Brambilla E."/>
            <person name="Klenk H.-P."/>
            <person name="Eisen J.A."/>
        </authorList>
    </citation>
    <scope>NUCLEOTIDE SEQUENCE [LARGE SCALE GENOMIC DNA]</scope>
    <source>
        <strain evidence="3">ATCC 49424 / DSM 5305 / JCM 21570 / NBRC 103401 / IFAM 1448</strain>
    </source>
</reference>
<evidence type="ECO:0000313" key="2">
    <source>
        <dbReference type="EMBL" id="ADY59967.1"/>
    </source>
</evidence>
<proteinExistence type="predicted"/>
<dbReference type="eggNOG" id="ENOG5032CJT">
    <property type="taxonomic scope" value="Bacteria"/>
</dbReference>
<sequence>MQRPNRSVLPQAADAGSHLTLGVTPSPDENGGGSVTARRAGELSDMLLPISPGKVGKTLAMRNMAKAINLALLTDFLETEMDEVYKGARVRKGVVEILHQDYIGLGDGLFAQIGRMNKSFQLTLKGPDAASPEGKQLIRKHGGGSISGILDLMGRKLNLLQEYEDKVPVYLGQTLDRLEAKRIVTDWNSDEWSIETTTIGLDVIMTPLVDKEKK</sequence>
<dbReference type="Proteomes" id="UP000006860">
    <property type="component" value="Chromosome"/>
</dbReference>
<dbReference type="AlphaFoldDB" id="F0SMW3"/>
<dbReference type="OrthoDB" id="212938at2"/>
<accession>F0SMW3</accession>
<feature type="region of interest" description="Disordered" evidence="1">
    <location>
        <begin position="1"/>
        <end position="36"/>
    </location>
</feature>
<dbReference type="KEGG" id="pbs:Plabr_2365"/>
<evidence type="ECO:0000313" key="3">
    <source>
        <dbReference type="Proteomes" id="UP000006860"/>
    </source>
</evidence>